<dbReference type="PANTHER" id="PTHR13255">
    <property type="entry name" value="ATAXIN-10"/>
    <property type="match status" value="1"/>
</dbReference>
<feature type="region of interest" description="Disordered" evidence="3">
    <location>
        <begin position="147"/>
        <end position="166"/>
    </location>
</feature>
<protein>
    <recommendedName>
        <fullName evidence="4">Ataxin-10 domain-containing protein</fullName>
    </recommendedName>
</protein>
<evidence type="ECO:0000256" key="3">
    <source>
        <dbReference type="SAM" id="MobiDB-lite"/>
    </source>
</evidence>
<evidence type="ECO:0000259" key="4">
    <source>
        <dbReference type="Pfam" id="PF09759"/>
    </source>
</evidence>
<name>A0A8T2NG87_9TELE</name>
<comment type="caution">
    <text evidence="5">The sequence shown here is derived from an EMBL/GenBank/DDBJ whole genome shotgun (WGS) entry which is preliminary data.</text>
</comment>
<dbReference type="GO" id="GO:0051301">
    <property type="term" value="P:cell division"/>
    <property type="evidence" value="ECO:0007669"/>
    <property type="project" value="UniProtKB-KW"/>
</dbReference>
<dbReference type="OrthoDB" id="379794at2759"/>
<proteinExistence type="predicted"/>
<accession>A0A8T2NG87</accession>
<dbReference type="InterPro" id="IPR019156">
    <property type="entry name" value="Ataxin-10_domain"/>
</dbReference>
<dbReference type="AlphaFoldDB" id="A0A8T2NG87"/>
<dbReference type="Pfam" id="PF09759">
    <property type="entry name" value="Atx10homo_assoc"/>
    <property type="match status" value="1"/>
</dbReference>
<keyword evidence="6" id="KW-1185">Reference proteome</keyword>
<dbReference type="Proteomes" id="UP000824540">
    <property type="component" value="Unassembled WGS sequence"/>
</dbReference>
<sequence>MTGFFPGGCFTACIQHMAPAVRYMCGCFGQQSGDYVAVLASSQQSGECVAVLASSQQSGECVAVLASSQQSGECVAVLASSQQSGECVAVLASSQQSGECVAILASSQQSGECVAVLASSQWGMVGLMGLGGRGAYNLSTQCCGSRTRGNASSPHPSRPALRQAPQPHDSLHACCKEVISQWAIFAIRILLEHNQENQEVVRALERRGVADDSALREMGFRLEERDGKLLLKPLNKDP</sequence>
<organism evidence="5 6">
    <name type="scientific">Albula glossodonta</name>
    <name type="common">roundjaw bonefish</name>
    <dbReference type="NCBI Taxonomy" id="121402"/>
    <lineage>
        <taxon>Eukaryota</taxon>
        <taxon>Metazoa</taxon>
        <taxon>Chordata</taxon>
        <taxon>Craniata</taxon>
        <taxon>Vertebrata</taxon>
        <taxon>Euteleostomi</taxon>
        <taxon>Actinopterygii</taxon>
        <taxon>Neopterygii</taxon>
        <taxon>Teleostei</taxon>
        <taxon>Albuliformes</taxon>
        <taxon>Albulidae</taxon>
        <taxon>Albula</taxon>
    </lineage>
</organism>
<dbReference type="EMBL" id="JAFBMS010000119">
    <property type="protein sequence ID" value="KAG9335467.1"/>
    <property type="molecule type" value="Genomic_DNA"/>
</dbReference>
<feature type="domain" description="Ataxin-10" evidence="4">
    <location>
        <begin position="177"/>
        <end position="231"/>
    </location>
</feature>
<gene>
    <name evidence="5" type="ORF">JZ751_004596</name>
</gene>
<keyword evidence="1" id="KW-0132">Cell division</keyword>
<keyword evidence="2" id="KW-0131">Cell cycle</keyword>
<dbReference type="GO" id="GO:0005829">
    <property type="term" value="C:cytosol"/>
    <property type="evidence" value="ECO:0007669"/>
    <property type="project" value="TreeGrafter"/>
</dbReference>
<dbReference type="GO" id="GO:0031175">
    <property type="term" value="P:neuron projection development"/>
    <property type="evidence" value="ECO:0007669"/>
    <property type="project" value="TreeGrafter"/>
</dbReference>
<evidence type="ECO:0000313" key="5">
    <source>
        <dbReference type="EMBL" id="KAG9335467.1"/>
    </source>
</evidence>
<evidence type="ECO:0000313" key="6">
    <source>
        <dbReference type="Proteomes" id="UP000824540"/>
    </source>
</evidence>
<dbReference type="InterPro" id="IPR051374">
    <property type="entry name" value="Ataxin-10/CTR86_families"/>
</dbReference>
<evidence type="ECO:0000256" key="2">
    <source>
        <dbReference type="ARBA" id="ARBA00023306"/>
    </source>
</evidence>
<reference evidence="5" key="1">
    <citation type="thesis" date="2021" institute="BYU ScholarsArchive" country="Provo, UT, USA">
        <title>Applications of and Algorithms for Genome Assembly and Genomic Analyses with an Emphasis on Marine Teleosts.</title>
        <authorList>
            <person name="Pickett B.D."/>
        </authorList>
    </citation>
    <scope>NUCLEOTIDE SEQUENCE</scope>
    <source>
        <strain evidence="5">HI-2016</strain>
    </source>
</reference>
<dbReference type="PANTHER" id="PTHR13255:SF0">
    <property type="entry name" value="ATAXIN-10"/>
    <property type="match status" value="1"/>
</dbReference>
<evidence type="ECO:0000256" key="1">
    <source>
        <dbReference type="ARBA" id="ARBA00022618"/>
    </source>
</evidence>